<evidence type="ECO:0000313" key="13">
    <source>
        <dbReference type="EMBL" id="QWC17213.1"/>
    </source>
</evidence>
<keyword evidence="7 11" id="KW-0732">Signal</keyword>
<evidence type="ECO:0000256" key="7">
    <source>
        <dbReference type="ARBA" id="ARBA00022729"/>
    </source>
</evidence>
<feature type="domain" description="Ricin B lectin" evidence="12">
    <location>
        <begin position="45"/>
        <end position="182"/>
    </location>
</feature>
<evidence type="ECO:0000256" key="3">
    <source>
        <dbReference type="ARBA" id="ARBA00004613"/>
    </source>
</evidence>
<comment type="subcellular location">
    <subcellularLocation>
        <location evidence="3">Secreted</location>
    </subcellularLocation>
</comment>
<dbReference type="InterPro" id="IPR012334">
    <property type="entry name" value="Pectin_lyas_fold"/>
</dbReference>
<dbReference type="Pfam" id="PF03211">
    <property type="entry name" value="Pectate_lyase"/>
    <property type="match status" value="1"/>
</dbReference>
<dbReference type="InterPro" id="IPR000772">
    <property type="entry name" value="Ricin_B_lectin"/>
</dbReference>
<dbReference type="GO" id="GO:0030570">
    <property type="term" value="F:pectate lyase activity"/>
    <property type="evidence" value="ECO:0007669"/>
    <property type="project" value="UniProtKB-EC"/>
</dbReference>
<evidence type="ECO:0000256" key="8">
    <source>
        <dbReference type="ARBA" id="ARBA00022837"/>
    </source>
</evidence>
<name>A0ABX8GM02_9CELL</name>
<dbReference type="InterPro" id="IPR004898">
    <property type="entry name" value="Pectate_lyase_PlyH/PlyE-like"/>
</dbReference>
<dbReference type="Gene3D" id="2.80.10.50">
    <property type="match status" value="3"/>
</dbReference>
<dbReference type="Proteomes" id="UP000679335">
    <property type="component" value="Chromosome"/>
</dbReference>
<evidence type="ECO:0000256" key="11">
    <source>
        <dbReference type="SAM" id="SignalP"/>
    </source>
</evidence>
<proteinExistence type="inferred from homology"/>
<dbReference type="EC" id="4.2.2.2" evidence="5"/>
<keyword evidence="8" id="KW-0106">Calcium</keyword>
<evidence type="ECO:0000256" key="1">
    <source>
        <dbReference type="ARBA" id="ARBA00000695"/>
    </source>
</evidence>
<comment type="cofactor">
    <cofactor evidence="2">
        <name>Ca(2+)</name>
        <dbReference type="ChEBI" id="CHEBI:29108"/>
    </cofactor>
</comment>
<keyword evidence="9 13" id="KW-0456">Lyase</keyword>
<accession>A0ABX8GM02</accession>
<sequence length="432" mass="45299">MHPSPPAARRPARVALAAALALVLGGALGLATAAGAAAASVDTTAWYVLVNRQSGKVMDVAGTSTADGAVIQQWPRNDGAWQQWQFVDSGSGYYRLKSRHSGKVLDLWNWSTADRGEFRQFSDLNATNQQFKLGDSASGAYVRLVNRHSGKAVTVTDRSTADGATVTQLTDNNQYNQQWQLVKVGSGGGTTPTTSPTTSPTTPPPSGNVSWPSATGQQKVSATIKVSGTFDGGLVRYYGLSSGGQDEGQPPVFELADGATIKNVILGTGAADGIHCRGTCTVQNVWWEDVGEDAATFKGTSASQTMTVDGGGARYASDKVFQHNGPGTFVIRNFQVSDFGKLYRSCGNCSTQHARTVQISNVQVTAPGKSLVGINPNLGDRATISGVTILNDASRKIVICEEYRGVTSGEPTKVGSGPSSACGYSTSSITYR</sequence>
<organism evidence="13 14">
    <name type="scientific">Cellulomonas dongxiuzhuiae</name>
    <dbReference type="NCBI Taxonomy" id="2819979"/>
    <lineage>
        <taxon>Bacteria</taxon>
        <taxon>Bacillati</taxon>
        <taxon>Actinomycetota</taxon>
        <taxon>Actinomycetes</taxon>
        <taxon>Micrococcales</taxon>
        <taxon>Cellulomonadaceae</taxon>
        <taxon>Cellulomonas</taxon>
    </lineage>
</organism>
<feature type="region of interest" description="Disordered" evidence="10">
    <location>
        <begin position="410"/>
        <end position="432"/>
    </location>
</feature>
<dbReference type="InterPro" id="IPR035992">
    <property type="entry name" value="Ricin_B-like_lectins"/>
</dbReference>
<evidence type="ECO:0000256" key="4">
    <source>
        <dbReference type="ARBA" id="ARBA00006463"/>
    </source>
</evidence>
<dbReference type="Pfam" id="PF14200">
    <property type="entry name" value="RicinB_lectin_2"/>
    <property type="match status" value="2"/>
</dbReference>
<dbReference type="SUPFAM" id="SSF51126">
    <property type="entry name" value="Pectin lyase-like"/>
    <property type="match status" value="1"/>
</dbReference>
<evidence type="ECO:0000256" key="9">
    <source>
        <dbReference type="ARBA" id="ARBA00023239"/>
    </source>
</evidence>
<evidence type="ECO:0000313" key="14">
    <source>
        <dbReference type="Proteomes" id="UP000679335"/>
    </source>
</evidence>
<dbReference type="PANTHER" id="PTHR33407">
    <property type="entry name" value="PECTATE LYASE F-RELATED"/>
    <property type="match status" value="1"/>
</dbReference>
<keyword evidence="6" id="KW-0964">Secreted</keyword>
<comment type="catalytic activity">
    <reaction evidence="1">
        <text>Eliminative cleavage of (1-&gt;4)-alpha-D-galacturonan to give oligosaccharides with 4-deoxy-alpha-D-galact-4-enuronosyl groups at their non-reducing ends.</text>
        <dbReference type="EC" id="4.2.2.2"/>
    </reaction>
</comment>
<dbReference type="PANTHER" id="PTHR33407:SF9">
    <property type="entry name" value="PECTATE LYASE F-RELATED"/>
    <property type="match status" value="1"/>
</dbReference>
<evidence type="ECO:0000259" key="12">
    <source>
        <dbReference type="SMART" id="SM00458"/>
    </source>
</evidence>
<feature type="compositionally biased region" description="Polar residues" evidence="10">
    <location>
        <begin position="417"/>
        <end position="432"/>
    </location>
</feature>
<feature type="signal peptide" evidence="11">
    <location>
        <begin position="1"/>
        <end position="33"/>
    </location>
</feature>
<evidence type="ECO:0000256" key="10">
    <source>
        <dbReference type="SAM" id="MobiDB-lite"/>
    </source>
</evidence>
<feature type="compositionally biased region" description="Low complexity" evidence="10">
    <location>
        <begin position="191"/>
        <end position="200"/>
    </location>
</feature>
<reference evidence="13 14" key="1">
    <citation type="submission" date="2021-05" db="EMBL/GenBank/DDBJ databases">
        <title>Novel species in genus Cellulomonas.</title>
        <authorList>
            <person name="Zhang G."/>
        </authorList>
    </citation>
    <scope>NUCLEOTIDE SEQUENCE [LARGE SCALE GENOMIC DNA]</scope>
    <source>
        <strain evidence="14">zg-ZUI157</strain>
    </source>
</reference>
<dbReference type="SMART" id="SM00458">
    <property type="entry name" value="RICIN"/>
    <property type="match status" value="1"/>
</dbReference>
<dbReference type="PROSITE" id="PS50231">
    <property type="entry name" value="RICIN_B_LECTIN"/>
    <property type="match status" value="1"/>
</dbReference>
<evidence type="ECO:0000256" key="6">
    <source>
        <dbReference type="ARBA" id="ARBA00022525"/>
    </source>
</evidence>
<comment type="similarity">
    <text evidence="4">Belongs to the polysaccharide lyase 3 family.</text>
</comment>
<dbReference type="EMBL" id="CP076023">
    <property type="protein sequence ID" value="QWC17213.1"/>
    <property type="molecule type" value="Genomic_DNA"/>
</dbReference>
<dbReference type="Gene3D" id="2.160.20.10">
    <property type="entry name" value="Single-stranded right-handed beta-helix, Pectin lyase-like"/>
    <property type="match status" value="1"/>
</dbReference>
<feature type="chain" id="PRO_5046917032" description="pectate lyase" evidence="11">
    <location>
        <begin position="34"/>
        <end position="432"/>
    </location>
</feature>
<evidence type="ECO:0000256" key="5">
    <source>
        <dbReference type="ARBA" id="ARBA00012272"/>
    </source>
</evidence>
<dbReference type="InterPro" id="IPR011050">
    <property type="entry name" value="Pectin_lyase_fold/virulence"/>
</dbReference>
<dbReference type="SUPFAM" id="SSF50370">
    <property type="entry name" value="Ricin B-like lectins"/>
    <property type="match status" value="1"/>
</dbReference>
<gene>
    <name evidence="13" type="ORF">KKR89_06375</name>
</gene>
<protein>
    <recommendedName>
        <fullName evidence="5">pectate lyase</fullName>
        <ecNumber evidence="5">4.2.2.2</ecNumber>
    </recommendedName>
</protein>
<dbReference type="RefSeq" id="WP_208197488.1">
    <property type="nucleotide sequence ID" value="NZ_CP076023.1"/>
</dbReference>
<evidence type="ECO:0000256" key="2">
    <source>
        <dbReference type="ARBA" id="ARBA00001913"/>
    </source>
</evidence>
<feature type="region of interest" description="Disordered" evidence="10">
    <location>
        <begin position="184"/>
        <end position="216"/>
    </location>
</feature>
<keyword evidence="14" id="KW-1185">Reference proteome</keyword>